<dbReference type="AlphaFoldDB" id="A0A0F4GAE2"/>
<dbReference type="InterPro" id="IPR046341">
    <property type="entry name" value="SET_dom_sf"/>
</dbReference>
<name>A0A0F4GAE2_9PEZI</name>
<dbReference type="SUPFAM" id="SSF82199">
    <property type="entry name" value="SET domain"/>
    <property type="match status" value="1"/>
</dbReference>
<keyword evidence="4" id="KW-1185">Reference proteome</keyword>
<accession>A0A0F4GAE2</accession>
<evidence type="ECO:0000259" key="2">
    <source>
        <dbReference type="PROSITE" id="PS50280"/>
    </source>
</evidence>
<proteinExistence type="predicted"/>
<reference evidence="3 4" key="1">
    <citation type="submission" date="2015-03" db="EMBL/GenBank/DDBJ databases">
        <title>RNA-seq based gene annotation and comparative genomics of four Zymoseptoria species reveal species-specific pathogenicity related genes and transposable element activity.</title>
        <authorList>
            <person name="Grandaubert J."/>
            <person name="Bhattacharyya A."/>
            <person name="Stukenbrock E.H."/>
        </authorList>
    </citation>
    <scope>NUCLEOTIDE SEQUENCE [LARGE SCALE GENOMIC DNA]</scope>
    <source>
        <strain evidence="3 4">Zb18110</strain>
    </source>
</reference>
<feature type="domain" description="SET" evidence="2">
    <location>
        <begin position="75"/>
        <end position="216"/>
    </location>
</feature>
<dbReference type="InterPro" id="IPR001214">
    <property type="entry name" value="SET_dom"/>
</dbReference>
<organism evidence="3 4">
    <name type="scientific">Zymoseptoria brevis</name>
    <dbReference type="NCBI Taxonomy" id="1047168"/>
    <lineage>
        <taxon>Eukaryota</taxon>
        <taxon>Fungi</taxon>
        <taxon>Dikarya</taxon>
        <taxon>Ascomycota</taxon>
        <taxon>Pezizomycotina</taxon>
        <taxon>Dothideomycetes</taxon>
        <taxon>Dothideomycetidae</taxon>
        <taxon>Mycosphaerellales</taxon>
        <taxon>Mycosphaerellaceae</taxon>
        <taxon>Zymoseptoria</taxon>
    </lineage>
</organism>
<dbReference type="STRING" id="1047168.A0A0F4GAE2"/>
<dbReference type="Proteomes" id="UP000033647">
    <property type="component" value="Unassembled WGS sequence"/>
</dbReference>
<dbReference type="Gene3D" id="2.170.270.10">
    <property type="entry name" value="SET domain"/>
    <property type="match status" value="1"/>
</dbReference>
<sequence>MSHISQLESSTKPKITSGQDESQEVPHNWPADVTFLSDHIYTAAALEERPKLGRGSSDDSTWLKVAPNLIHRMSPLVQILTINNEKHPANGQRGLFAAQHLKPDQFILLYMGEVHLNSQSDTDPHSDYDLNLDRELGLSVDATKAGNESRHANDYRSIAERPNAEFRDCFIQVKSTKRTDGIRWERRVGIFVLPAGKAGKRKGGIRAGEEILVNYGKGFWEARRLLGSFRGDAEMTQPG</sequence>
<evidence type="ECO:0000313" key="4">
    <source>
        <dbReference type="Proteomes" id="UP000033647"/>
    </source>
</evidence>
<evidence type="ECO:0000256" key="1">
    <source>
        <dbReference type="SAM" id="MobiDB-lite"/>
    </source>
</evidence>
<feature type="compositionally biased region" description="Polar residues" evidence="1">
    <location>
        <begin position="1"/>
        <end position="20"/>
    </location>
</feature>
<protein>
    <recommendedName>
        <fullName evidence="2">SET domain-containing protein</fullName>
    </recommendedName>
</protein>
<comment type="caution">
    <text evidence="3">The sequence shown here is derived from an EMBL/GenBank/DDBJ whole genome shotgun (WGS) entry which is preliminary data.</text>
</comment>
<dbReference type="EMBL" id="LAFY01004160">
    <property type="protein sequence ID" value="KJX94363.1"/>
    <property type="molecule type" value="Genomic_DNA"/>
</dbReference>
<feature type="region of interest" description="Disordered" evidence="1">
    <location>
        <begin position="1"/>
        <end position="26"/>
    </location>
</feature>
<gene>
    <name evidence="3" type="ORF">TI39_contig4201g00002</name>
</gene>
<evidence type="ECO:0000313" key="3">
    <source>
        <dbReference type="EMBL" id="KJX94363.1"/>
    </source>
</evidence>
<dbReference type="OrthoDB" id="5792673at2759"/>
<dbReference type="PROSITE" id="PS50280">
    <property type="entry name" value="SET"/>
    <property type="match status" value="1"/>
</dbReference>